<dbReference type="Pfam" id="PF00782">
    <property type="entry name" value="DSPc"/>
    <property type="match status" value="1"/>
</dbReference>
<evidence type="ECO:0000256" key="3">
    <source>
        <dbReference type="ARBA" id="ARBA00022912"/>
    </source>
</evidence>
<dbReference type="PANTHER" id="PTHR10159">
    <property type="entry name" value="DUAL SPECIFICITY PROTEIN PHOSPHATASE"/>
    <property type="match status" value="1"/>
</dbReference>
<dbReference type="GO" id="GO:0004725">
    <property type="term" value="F:protein tyrosine phosphatase activity"/>
    <property type="evidence" value="ECO:0007669"/>
    <property type="project" value="UniProtKB-EC"/>
</dbReference>
<evidence type="ECO:0000259" key="7">
    <source>
        <dbReference type="PROSITE" id="PS50056"/>
    </source>
</evidence>
<organism evidence="8 9">
    <name type="scientific">Dimorphilus gyrociliatus</name>
    <dbReference type="NCBI Taxonomy" id="2664684"/>
    <lineage>
        <taxon>Eukaryota</taxon>
        <taxon>Metazoa</taxon>
        <taxon>Spiralia</taxon>
        <taxon>Lophotrochozoa</taxon>
        <taxon>Annelida</taxon>
        <taxon>Polychaeta</taxon>
        <taxon>Polychaeta incertae sedis</taxon>
        <taxon>Dinophilidae</taxon>
        <taxon>Dimorphilus</taxon>
    </lineage>
</organism>
<dbReference type="PROSITE" id="PS50056">
    <property type="entry name" value="TYR_PHOSPHATASE_2"/>
    <property type="match status" value="1"/>
</dbReference>
<dbReference type="CDD" id="cd14498">
    <property type="entry name" value="DSP"/>
    <property type="match status" value="1"/>
</dbReference>
<dbReference type="Proteomes" id="UP000549394">
    <property type="component" value="Unassembled WGS sequence"/>
</dbReference>
<dbReference type="EMBL" id="CAJFCJ010000007">
    <property type="protein sequence ID" value="CAD5116807.1"/>
    <property type="molecule type" value="Genomic_DNA"/>
</dbReference>
<dbReference type="SUPFAM" id="SSF52799">
    <property type="entry name" value="(Phosphotyrosine protein) phosphatases II"/>
    <property type="match status" value="1"/>
</dbReference>
<comment type="catalytic activity">
    <reaction evidence="5">
        <text>O-phospho-L-threonyl-[protein] + H2O = L-threonyl-[protein] + phosphate</text>
        <dbReference type="Rhea" id="RHEA:47004"/>
        <dbReference type="Rhea" id="RHEA-COMP:11060"/>
        <dbReference type="Rhea" id="RHEA-COMP:11605"/>
        <dbReference type="ChEBI" id="CHEBI:15377"/>
        <dbReference type="ChEBI" id="CHEBI:30013"/>
        <dbReference type="ChEBI" id="CHEBI:43474"/>
        <dbReference type="ChEBI" id="CHEBI:61977"/>
        <dbReference type="EC" id="3.1.3.16"/>
    </reaction>
</comment>
<feature type="domain" description="Tyrosine-protein phosphatase" evidence="6">
    <location>
        <begin position="35"/>
        <end position="183"/>
    </location>
</feature>
<proteinExistence type="inferred from homology"/>
<dbReference type="EC" id="3.1.3.48" evidence="5"/>
<dbReference type="InterPro" id="IPR029021">
    <property type="entry name" value="Prot-tyrosine_phosphatase-like"/>
</dbReference>
<keyword evidence="3 5" id="KW-0904">Protein phosphatase</keyword>
<dbReference type="Gene3D" id="3.90.190.10">
    <property type="entry name" value="Protein tyrosine phosphatase superfamily"/>
    <property type="match status" value="1"/>
</dbReference>
<dbReference type="PRINTS" id="PR01909">
    <property type="entry name" value="ADSPHPHTASEA"/>
</dbReference>
<name>A0A7I8VM64_9ANNE</name>
<evidence type="ECO:0000256" key="1">
    <source>
        <dbReference type="ARBA" id="ARBA00008601"/>
    </source>
</evidence>
<evidence type="ECO:0000256" key="4">
    <source>
        <dbReference type="PIRSR" id="PIRSR620405-1"/>
    </source>
</evidence>
<accession>A0A7I8VM64</accession>
<comment type="function">
    <text evidence="5">Dual specificity phosphatase able to dephosphorylate phosphotyrosine, phosphoserine and phosphothreonine residues, with a preference for phosphotyrosine as a substrate.</text>
</comment>
<evidence type="ECO:0000313" key="8">
    <source>
        <dbReference type="EMBL" id="CAD5116807.1"/>
    </source>
</evidence>
<dbReference type="InterPro" id="IPR020422">
    <property type="entry name" value="TYR_PHOSPHATASE_DUAL_dom"/>
</dbReference>
<dbReference type="GO" id="GO:0005737">
    <property type="term" value="C:cytoplasm"/>
    <property type="evidence" value="ECO:0007669"/>
    <property type="project" value="TreeGrafter"/>
</dbReference>
<comment type="caution">
    <text evidence="8">The sequence shown here is derived from an EMBL/GenBank/DDBJ whole genome shotgun (WGS) entry which is preliminary data.</text>
</comment>
<evidence type="ECO:0000256" key="2">
    <source>
        <dbReference type="ARBA" id="ARBA00022801"/>
    </source>
</evidence>
<dbReference type="GO" id="GO:0043409">
    <property type="term" value="P:negative regulation of MAPK cascade"/>
    <property type="evidence" value="ECO:0007669"/>
    <property type="project" value="TreeGrafter"/>
</dbReference>
<dbReference type="InterPro" id="IPR020405">
    <property type="entry name" value="Atypical_DUSP_subfamA"/>
</dbReference>
<comment type="catalytic activity">
    <reaction evidence="5">
        <text>O-phospho-L-tyrosyl-[protein] + H2O = L-tyrosyl-[protein] + phosphate</text>
        <dbReference type="Rhea" id="RHEA:10684"/>
        <dbReference type="Rhea" id="RHEA-COMP:10136"/>
        <dbReference type="Rhea" id="RHEA-COMP:20101"/>
        <dbReference type="ChEBI" id="CHEBI:15377"/>
        <dbReference type="ChEBI" id="CHEBI:43474"/>
        <dbReference type="ChEBI" id="CHEBI:46858"/>
        <dbReference type="ChEBI" id="CHEBI:61978"/>
        <dbReference type="EC" id="3.1.3.48"/>
    </reaction>
</comment>
<dbReference type="SMART" id="SM00195">
    <property type="entry name" value="DSPc"/>
    <property type="match status" value="1"/>
</dbReference>
<dbReference type="OrthoDB" id="426001at2759"/>
<feature type="active site" description="Phosphocysteine intermediate" evidence="4">
    <location>
        <position position="127"/>
    </location>
</feature>
<dbReference type="PANTHER" id="PTHR10159:SF519">
    <property type="entry name" value="DUAL SPECIFICITY PROTEIN PHOSPHATASE MPK3"/>
    <property type="match status" value="1"/>
</dbReference>
<evidence type="ECO:0000256" key="5">
    <source>
        <dbReference type="RuleBase" id="RU366038"/>
    </source>
</evidence>
<keyword evidence="2 5" id="KW-0378">Hydrolase</keyword>
<comment type="catalytic activity">
    <reaction evidence="5">
        <text>O-phospho-L-seryl-[protein] + H2O = L-seryl-[protein] + phosphate</text>
        <dbReference type="Rhea" id="RHEA:20629"/>
        <dbReference type="Rhea" id="RHEA-COMP:9863"/>
        <dbReference type="Rhea" id="RHEA-COMP:11604"/>
        <dbReference type="ChEBI" id="CHEBI:15377"/>
        <dbReference type="ChEBI" id="CHEBI:29999"/>
        <dbReference type="ChEBI" id="CHEBI:43474"/>
        <dbReference type="ChEBI" id="CHEBI:83421"/>
        <dbReference type="EC" id="3.1.3.16"/>
    </reaction>
</comment>
<dbReference type="EC" id="3.1.3.16" evidence="5"/>
<dbReference type="AlphaFoldDB" id="A0A7I8VM64"/>
<keyword evidence="9" id="KW-1185">Reference proteome</keyword>
<feature type="domain" description="Tyrosine specific protein phosphatases" evidence="7">
    <location>
        <begin position="103"/>
        <end position="161"/>
    </location>
</feature>
<dbReference type="PRINTS" id="PR01908">
    <property type="entry name" value="ADSPHPHTASE"/>
</dbReference>
<reference evidence="8 9" key="1">
    <citation type="submission" date="2020-08" db="EMBL/GenBank/DDBJ databases">
        <authorList>
            <person name="Hejnol A."/>
        </authorList>
    </citation>
    <scope>NUCLEOTIDE SEQUENCE [LARGE SCALE GENOMIC DNA]</scope>
</reference>
<evidence type="ECO:0000313" key="9">
    <source>
        <dbReference type="Proteomes" id="UP000549394"/>
    </source>
</evidence>
<dbReference type="GO" id="GO:0008138">
    <property type="term" value="F:protein tyrosine/serine/threonine phosphatase activity"/>
    <property type="evidence" value="ECO:0007669"/>
    <property type="project" value="UniProtKB-UniRule"/>
</dbReference>
<dbReference type="InterPro" id="IPR000387">
    <property type="entry name" value="Tyr_Pase_dom"/>
</dbReference>
<sequence length="186" mass="21109">MFSLGLLSRMDNADSIEMEEEIEKLFENASKLNGKPTEVTPYLYIGNYNNAYDTALLKKLGITHVLNCAQLLPANPYKGHEELTGVRFYCQFEARDDNSYNPLQHSNLVAKFIEHARAGKGKVLLHCIRGVNRSVCLALAYLMEHQGWNLLEGVKFLAEKRGKCLENNNFRQCLIELNSKIRTASL</sequence>
<protein>
    <recommendedName>
        <fullName evidence="5">Dual specificity protein phosphatase</fullName>
        <ecNumber evidence="5">3.1.3.16</ecNumber>
        <ecNumber evidence="5">3.1.3.48</ecNumber>
    </recommendedName>
</protein>
<gene>
    <name evidence="8" type="ORF">DGYR_LOCUS5399</name>
</gene>
<dbReference type="GO" id="GO:0004722">
    <property type="term" value="F:protein serine/threonine phosphatase activity"/>
    <property type="evidence" value="ECO:0007669"/>
    <property type="project" value="UniProtKB-EC"/>
</dbReference>
<comment type="similarity">
    <text evidence="1 5">Belongs to the protein-tyrosine phosphatase family. Non-receptor class dual specificity subfamily.</text>
</comment>
<evidence type="ECO:0000259" key="6">
    <source>
        <dbReference type="PROSITE" id="PS50054"/>
    </source>
</evidence>
<dbReference type="InterPro" id="IPR000340">
    <property type="entry name" value="Dual-sp_phosphatase_cat-dom"/>
</dbReference>
<dbReference type="PROSITE" id="PS50054">
    <property type="entry name" value="TYR_PHOSPHATASE_DUAL"/>
    <property type="match status" value="1"/>
</dbReference>